<evidence type="ECO:0000256" key="1">
    <source>
        <dbReference type="SAM" id="MobiDB-lite"/>
    </source>
</evidence>
<reference evidence="2 3" key="1">
    <citation type="submission" date="2019-07" db="EMBL/GenBank/DDBJ databases">
        <title>Finished genome of Venturia effusa.</title>
        <authorList>
            <person name="Young C.A."/>
            <person name="Cox M.P."/>
            <person name="Ganley A.R.D."/>
            <person name="David W.J."/>
        </authorList>
    </citation>
    <scope>NUCLEOTIDE SEQUENCE [LARGE SCALE GENOMIC DNA]</scope>
    <source>
        <strain evidence="3">albino</strain>
    </source>
</reference>
<accession>A0A517L2G4</accession>
<dbReference type="OrthoDB" id="10552174at2759"/>
<feature type="compositionally biased region" description="Basic and acidic residues" evidence="1">
    <location>
        <begin position="12"/>
        <end position="51"/>
    </location>
</feature>
<dbReference type="Proteomes" id="UP000316270">
    <property type="component" value="Chromosome 4"/>
</dbReference>
<evidence type="ECO:0000313" key="2">
    <source>
        <dbReference type="EMBL" id="QDS69829.1"/>
    </source>
</evidence>
<name>A0A517L2G4_9PEZI</name>
<protein>
    <submittedName>
        <fullName evidence="2">Uncharacterized protein</fullName>
    </submittedName>
</protein>
<organism evidence="2 3">
    <name type="scientific">Venturia effusa</name>
    <dbReference type="NCBI Taxonomy" id="50376"/>
    <lineage>
        <taxon>Eukaryota</taxon>
        <taxon>Fungi</taxon>
        <taxon>Dikarya</taxon>
        <taxon>Ascomycota</taxon>
        <taxon>Pezizomycotina</taxon>
        <taxon>Dothideomycetes</taxon>
        <taxon>Pleosporomycetidae</taxon>
        <taxon>Venturiales</taxon>
        <taxon>Venturiaceae</taxon>
        <taxon>Venturia</taxon>
    </lineage>
</organism>
<dbReference type="AlphaFoldDB" id="A0A517L2G4"/>
<sequence>MQSPKAFEIEGDELRPNPKFEEDVKEKQEDEDREMREPRCGSKSEENREAQDNPEPPELPRKVVLDIVDLLEDFLKKRAHDPRHYPHRRTCKWLKQVVPSLFFNVFRQPYLQNIQGMTAELWDEGESEEKTPDWIGERGARALVMQIAASLENEVTKKIGDEWVYALTNIFEAEADQEPWIEDEVEVGASAAEG</sequence>
<feature type="region of interest" description="Disordered" evidence="1">
    <location>
        <begin position="1"/>
        <end position="60"/>
    </location>
</feature>
<evidence type="ECO:0000313" key="3">
    <source>
        <dbReference type="Proteomes" id="UP000316270"/>
    </source>
</evidence>
<gene>
    <name evidence="2" type="ORF">FKW77_000106</name>
</gene>
<dbReference type="EMBL" id="CP042188">
    <property type="protein sequence ID" value="QDS69829.1"/>
    <property type="molecule type" value="Genomic_DNA"/>
</dbReference>
<proteinExistence type="predicted"/>
<keyword evidence="3" id="KW-1185">Reference proteome</keyword>